<evidence type="ECO:0000256" key="1">
    <source>
        <dbReference type="SAM" id="SignalP"/>
    </source>
</evidence>
<proteinExistence type="predicted"/>
<dbReference type="InterPro" id="IPR001638">
    <property type="entry name" value="Solute-binding_3/MltF_N"/>
</dbReference>
<dbReference type="Gene3D" id="3.40.190.10">
    <property type="entry name" value="Periplasmic binding protein-like II"/>
    <property type="match status" value="2"/>
</dbReference>
<feature type="chain" id="PRO_5037332908" evidence="1">
    <location>
        <begin position="22"/>
        <end position="268"/>
    </location>
</feature>
<evidence type="ECO:0000259" key="2">
    <source>
        <dbReference type="Pfam" id="PF00497"/>
    </source>
</evidence>
<evidence type="ECO:0000313" key="3">
    <source>
        <dbReference type="EMBL" id="QTH72384.1"/>
    </source>
</evidence>
<dbReference type="PANTHER" id="PTHR38834">
    <property type="entry name" value="PERIPLASMIC SUBSTRATE BINDING PROTEIN FAMILY 3"/>
    <property type="match status" value="1"/>
</dbReference>
<dbReference type="SUPFAM" id="SSF53850">
    <property type="entry name" value="Periplasmic binding protein-like II"/>
    <property type="match status" value="1"/>
</dbReference>
<dbReference type="AlphaFoldDB" id="A0A975HLT6"/>
<keyword evidence="1" id="KW-0732">Signal</keyword>
<dbReference type="RefSeq" id="WP_208844009.1">
    <property type="nucleotide sequence ID" value="NZ_CP072133.1"/>
</dbReference>
<feature type="domain" description="Solute-binding protein family 3/N-terminal" evidence="2">
    <location>
        <begin position="25"/>
        <end position="242"/>
    </location>
</feature>
<sequence length="268" mass="30341">MKKWWLLIVGLSMCASLQAQTLRFVAEDLPPYHYHNSSGKIDGMLVDVVKAVVDAANLQAEIELMPMARAVHELSHNSNTLMFSLLKTHDREGDFKFLGATFHATAYLFGLKAKTFALNNLEDAQNYRVSTIRGYHSARYLLENGFSEEENLVLATEFHSLWQMLYLQRTDLVMTNALTIDKEIRDSGLDPSLVEEKFAVHDFPSELHIAANKKLPLEIATALTVALKSIKKNGEYEAILKKMETRITSLYDVNLINNIQLTLPHGQF</sequence>
<protein>
    <submittedName>
        <fullName evidence="3">Transporter substrate-binding domain-containing protein</fullName>
    </submittedName>
</protein>
<evidence type="ECO:0000313" key="4">
    <source>
        <dbReference type="Proteomes" id="UP000664904"/>
    </source>
</evidence>
<dbReference type="EMBL" id="CP072133">
    <property type="protein sequence ID" value="QTH72384.1"/>
    <property type="molecule type" value="Genomic_DNA"/>
</dbReference>
<keyword evidence="4" id="KW-1185">Reference proteome</keyword>
<accession>A0A975HLT6</accession>
<dbReference type="KEGG" id="pxi:J5O05_05935"/>
<gene>
    <name evidence="3" type="ORF">J5O05_05935</name>
</gene>
<organism evidence="3 4">
    <name type="scientific">Pseudoalteromonas xiamenensis</name>
    <dbReference type="NCBI Taxonomy" id="882626"/>
    <lineage>
        <taxon>Bacteria</taxon>
        <taxon>Pseudomonadati</taxon>
        <taxon>Pseudomonadota</taxon>
        <taxon>Gammaproteobacteria</taxon>
        <taxon>Alteromonadales</taxon>
        <taxon>Pseudoalteromonadaceae</taxon>
        <taxon>Pseudoalteromonas</taxon>
    </lineage>
</organism>
<dbReference type="Pfam" id="PF00497">
    <property type="entry name" value="SBP_bac_3"/>
    <property type="match status" value="1"/>
</dbReference>
<name>A0A975HLT6_9GAMM</name>
<dbReference type="Proteomes" id="UP000664904">
    <property type="component" value="Chromosome"/>
</dbReference>
<reference evidence="3" key="1">
    <citation type="submission" date="2021-03" db="EMBL/GenBank/DDBJ databases">
        <title>Complete Genome of Pseudoalteromonas xiamenensis STKMTI.2, a new potential marine bacterium producing anti-Vibrio compounds.</title>
        <authorList>
            <person name="Handayani D.P."/>
            <person name="Isnansetyo A."/>
            <person name="Istiqomah I."/>
            <person name="Jumina J."/>
        </authorList>
    </citation>
    <scope>NUCLEOTIDE SEQUENCE</scope>
    <source>
        <strain evidence="3">STKMTI.2</strain>
    </source>
</reference>
<feature type="signal peptide" evidence="1">
    <location>
        <begin position="1"/>
        <end position="21"/>
    </location>
</feature>
<dbReference type="PANTHER" id="PTHR38834:SF3">
    <property type="entry name" value="SOLUTE-BINDING PROTEIN FAMILY 3_N-TERMINAL DOMAIN-CONTAINING PROTEIN"/>
    <property type="match status" value="1"/>
</dbReference>